<dbReference type="SUPFAM" id="SSF53383">
    <property type="entry name" value="PLP-dependent transferases"/>
    <property type="match status" value="1"/>
</dbReference>
<name>A0ABN2VR29_9ACTN</name>
<gene>
    <name evidence="2" type="ORF">GCM10009801_18930</name>
</gene>
<dbReference type="CDD" id="cd00609">
    <property type="entry name" value="AAT_like"/>
    <property type="match status" value="1"/>
</dbReference>
<dbReference type="GO" id="GO:0008483">
    <property type="term" value="F:transaminase activity"/>
    <property type="evidence" value="ECO:0007669"/>
    <property type="project" value="UniProtKB-KW"/>
</dbReference>
<dbReference type="RefSeq" id="WP_344526054.1">
    <property type="nucleotide sequence ID" value="NZ_BAAAPE010000005.1"/>
</dbReference>
<accession>A0ABN2VR29</accession>
<evidence type="ECO:0000313" key="3">
    <source>
        <dbReference type="Proteomes" id="UP001500016"/>
    </source>
</evidence>
<comment type="caution">
    <text evidence="2">The sequence shown here is derived from an EMBL/GenBank/DDBJ whole genome shotgun (WGS) entry which is preliminary data.</text>
</comment>
<keyword evidence="2" id="KW-0032">Aminotransferase</keyword>
<evidence type="ECO:0000313" key="2">
    <source>
        <dbReference type="EMBL" id="GAA2069390.1"/>
    </source>
</evidence>
<organism evidence="2 3">
    <name type="scientific">Streptomyces albiaxialis</name>
    <dbReference type="NCBI Taxonomy" id="329523"/>
    <lineage>
        <taxon>Bacteria</taxon>
        <taxon>Bacillati</taxon>
        <taxon>Actinomycetota</taxon>
        <taxon>Actinomycetes</taxon>
        <taxon>Kitasatosporales</taxon>
        <taxon>Streptomycetaceae</taxon>
        <taxon>Streptomyces</taxon>
    </lineage>
</organism>
<reference evidence="2 3" key="1">
    <citation type="journal article" date="2019" name="Int. J. Syst. Evol. Microbiol.">
        <title>The Global Catalogue of Microorganisms (GCM) 10K type strain sequencing project: providing services to taxonomists for standard genome sequencing and annotation.</title>
        <authorList>
            <consortium name="The Broad Institute Genomics Platform"/>
            <consortium name="The Broad Institute Genome Sequencing Center for Infectious Disease"/>
            <person name="Wu L."/>
            <person name="Ma J."/>
        </authorList>
    </citation>
    <scope>NUCLEOTIDE SEQUENCE [LARGE SCALE GENOMIC DNA]</scope>
    <source>
        <strain evidence="2 3">JCM 15478</strain>
    </source>
</reference>
<dbReference type="Gene3D" id="3.90.1150.10">
    <property type="entry name" value="Aspartate Aminotransferase, domain 1"/>
    <property type="match status" value="1"/>
</dbReference>
<dbReference type="Proteomes" id="UP001500016">
    <property type="component" value="Unassembled WGS sequence"/>
</dbReference>
<evidence type="ECO:0000259" key="1">
    <source>
        <dbReference type="Pfam" id="PF00155"/>
    </source>
</evidence>
<dbReference type="InterPro" id="IPR015421">
    <property type="entry name" value="PyrdxlP-dep_Trfase_major"/>
</dbReference>
<dbReference type="InterPro" id="IPR015422">
    <property type="entry name" value="PyrdxlP-dep_Trfase_small"/>
</dbReference>
<keyword evidence="2" id="KW-0808">Transferase</keyword>
<keyword evidence="3" id="KW-1185">Reference proteome</keyword>
<dbReference type="Gene3D" id="3.40.640.10">
    <property type="entry name" value="Type I PLP-dependent aspartate aminotransferase-like (Major domain)"/>
    <property type="match status" value="1"/>
</dbReference>
<dbReference type="InterPro" id="IPR015424">
    <property type="entry name" value="PyrdxlP-dep_Trfase"/>
</dbReference>
<dbReference type="Pfam" id="PF00155">
    <property type="entry name" value="Aminotran_1_2"/>
    <property type="match status" value="1"/>
</dbReference>
<dbReference type="InterPro" id="IPR004839">
    <property type="entry name" value="Aminotransferase_I/II_large"/>
</dbReference>
<proteinExistence type="predicted"/>
<feature type="domain" description="Aminotransferase class I/classII large" evidence="1">
    <location>
        <begin position="151"/>
        <end position="355"/>
    </location>
</feature>
<dbReference type="EMBL" id="BAAAPE010000005">
    <property type="protein sequence ID" value="GAA2069390.1"/>
    <property type="molecule type" value="Genomic_DNA"/>
</dbReference>
<protein>
    <submittedName>
        <fullName evidence="2">Aminotransferase class I/II-fold pyridoxal phosphate-dependent enzyme</fullName>
    </submittedName>
</protein>
<sequence>MSRASGPGLTNLTKYEMLALDGEINVSDGHPRQGLSPTQQRITRRMPEIFSAAAEKPFAEVERRAQRAFLDSLGQKSAPVEEGRVHSAYASSVAMDVVARSLRPHVRTIGLIHPTFDNIPDLLLGWGHHLVPLEEDALVDGEVPGLDLLDAVFLTVPNNPTGTTIGPDALRRIALQCAGQGKPLILDTCFRGFIPGERPDTCALLDGTGVEWIMIEDTGKLWPLLELKLGFISHSRQCSFDIAEKLSDVLLSVSPFVLSLLAEFAADARDGGYERIHALIRRNRQVLADSLDGTGASLPPGSADVSVALVELPDHLSSRKAWSDLRRLGLHALPCESFFWADKKQGERFIRVALSRDTPLIEKAGSLLRDYLVSQRP</sequence>